<dbReference type="PRINTS" id="PR00385">
    <property type="entry name" value="P450"/>
</dbReference>
<keyword evidence="3 7" id="KW-0479">Metal-binding</keyword>
<reference evidence="10" key="1">
    <citation type="submission" date="2023-06" db="EMBL/GenBank/DDBJ databases">
        <title>Identification of Cytochrome P450s in Maconellicoccus hirsutus.</title>
        <authorList>
            <person name="Selvamani S.B."/>
            <person name="Negi N."/>
            <person name="Nagarjuna Reddy K.V."/>
            <person name="Ramasamy G.G."/>
        </authorList>
    </citation>
    <scope>NUCLEOTIDE SEQUENCE</scope>
</reference>
<dbReference type="PROSITE" id="PS00086">
    <property type="entry name" value="CYTOCHROME_P450"/>
    <property type="match status" value="1"/>
</dbReference>
<keyword evidence="9" id="KW-1133">Transmembrane helix</keyword>
<evidence type="ECO:0000256" key="4">
    <source>
        <dbReference type="ARBA" id="ARBA00023002"/>
    </source>
</evidence>
<dbReference type="GO" id="GO:0005506">
    <property type="term" value="F:iron ion binding"/>
    <property type="evidence" value="ECO:0007669"/>
    <property type="project" value="InterPro"/>
</dbReference>
<dbReference type="GO" id="GO:0016705">
    <property type="term" value="F:oxidoreductase activity, acting on paired donors, with incorporation or reduction of molecular oxygen"/>
    <property type="evidence" value="ECO:0007669"/>
    <property type="project" value="InterPro"/>
</dbReference>
<sequence>MYATILFALYFSAILSLFFVYKYLTLTRIKSTIKGPNPLPIIGSLHLLGKYPTPFEGFTALSKIYGDIYSIYLGSARCVVVNNFALIKEVLIKKGVQFGGRPNYLRYHKLFGGDRNNSLALCDWSSLQETRRHIARIYCSPRFTSYNYQLLDTVSSNELDHFIVELQSKCIQDRNVINLKPIVLAACANMFTQYMCTTRFPYDMQSFQNIVRYYDEVFWDINQGYAVDFMPWLAPFYNRHMNKLAWWAGEVRKFILSNVVDVHLKTIDYDEPPRDFTDALLQNLKTDSKLNWQHILFELEDFLGGHSAVGNLVMLTLFNLVKYPYVKKRIEEEIKTVTAGSRKVGLFDKNQMVYTEATIFETLRATSSPIVPHVATQDTELGGHFVEKGTCIILNNYELNKSNEYWENPSEFLPERFIRDGKVVKPAHFIPFGTGKRTCIGQQLVSGFSFVLVAGIVQHFEVELTNTISPCTKAACVALPPDTFPIILKPKSKD</sequence>
<feature type="transmembrane region" description="Helical" evidence="9">
    <location>
        <begin position="6"/>
        <end position="24"/>
    </location>
</feature>
<dbReference type="Pfam" id="PF00067">
    <property type="entry name" value="p450"/>
    <property type="match status" value="1"/>
</dbReference>
<evidence type="ECO:0000256" key="6">
    <source>
        <dbReference type="ARBA" id="ARBA00023033"/>
    </source>
</evidence>
<evidence type="ECO:0000256" key="3">
    <source>
        <dbReference type="ARBA" id="ARBA00022723"/>
    </source>
</evidence>
<evidence type="ECO:0000256" key="8">
    <source>
        <dbReference type="RuleBase" id="RU000461"/>
    </source>
</evidence>
<comment type="similarity">
    <text evidence="2 8">Belongs to the cytochrome P450 family.</text>
</comment>
<dbReference type="PANTHER" id="PTHR24303">
    <property type="entry name" value="HEME-BINDING MONOOXYGENASE FAMILY"/>
    <property type="match status" value="1"/>
</dbReference>
<keyword evidence="4 8" id="KW-0560">Oxidoreductase</keyword>
<dbReference type="CDD" id="cd20617">
    <property type="entry name" value="CYP1_2-like"/>
    <property type="match status" value="1"/>
</dbReference>
<evidence type="ECO:0000256" key="5">
    <source>
        <dbReference type="ARBA" id="ARBA00023004"/>
    </source>
</evidence>
<dbReference type="GO" id="GO:0004497">
    <property type="term" value="F:monooxygenase activity"/>
    <property type="evidence" value="ECO:0007669"/>
    <property type="project" value="UniProtKB-KW"/>
</dbReference>
<evidence type="ECO:0000256" key="9">
    <source>
        <dbReference type="SAM" id="Phobius"/>
    </source>
</evidence>
<dbReference type="InterPro" id="IPR001128">
    <property type="entry name" value="Cyt_P450"/>
</dbReference>
<comment type="cofactor">
    <cofactor evidence="1 7">
        <name>heme</name>
        <dbReference type="ChEBI" id="CHEBI:30413"/>
    </cofactor>
</comment>
<proteinExistence type="evidence at transcript level"/>
<name>A0AAT9UTJ9_MACHI</name>
<keyword evidence="9" id="KW-0812">Transmembrane</keyword>
<dbReference type="Gene3D" id="1.10.630.10">
    <property type="entry name" value="Cytochrome P450"/>
    <property type="match status" value="1"/>
</dbReference>
<feature type="binding site" description="axial binding residue" evidence="7">
    <location>
        <position position="439"/>
    </location>
    <ligand>
        <name>heme</name>
        <dbReference type="ChEBI" id="CHEBI:30413"/>
    </ligand>
    <ligandPart>
        <name>Fe</name>
        <dbReference type="ChEBI" id="CHEBI:18248"/>
    </ligandPart>
</feature>
<keyword evidence="7 8" id="KW-0349">Heme</keyword>
<dbReference type="InterPro" id="IPR036396">
    <property type="entry name" value="Cyt_P450_sf"/>
</dbReference>
<dbReference type="PRINTS" id="PR00463">
    <property type="entry name" value="EP450I"/>
</dbReference>
<protein>
    <submittedName>
        <fullName evidence="10">Cytochrome P450 307A2</fullName>
    </submittedName>
</protein>
<evidence type="ECO:0000256" key="7">
    <source>
        <dbReference type="PIRSR" id="PIRSR602401-1"/>
    </source>
</evidence>
<keyword evidence="6 8" id="KW-0503">Monooxygenase</keyword>
<dbReference type="GO" id="GO:0020037">
    <property type="term" value="F:heme binding"/>
    <property type="evidence" value="ECO:0007669"/>
    <property type="project" value="InterPro"/>
</dbReference>
<dbReference type="SUPFAM" id="SSF48264">
    <property type="entry name" value="Cytochrome P450"/>
    <property type="match status" value="1"/>
</dbReference>
<keyword evidence="5 7" id="KW-0408">Iron</keyword>
<dbReference type="PANTHER" id="PTHR24303:SF31">
    <property type="entry name" value="CYTOCHROME P450 307A1-RELATED"/>
    <property type="match status" value="1"/>
</dbReference>
<organism evidence="10">
    <name type="scientific">Maconellicoccus hirsutus</name>
    <name type="common">Pink hibiscus mealybug</name>
    <dbReference type="NCBI Taxonomy" id="177089"/>
    <lineage>
        <taxon>Eukaryota</taxon>
        <taxon>Metazoa</taxon>
        <taxon>Ecdysozoa</taxon>
        <taxon>Arthropoda</taxon>
        <taxon>Hexapoda</taxon>
        <taxon>Insecta</taxon>
        <taxon>Pterygota</taxon>
        <taxon>Neoptera</taxon>
        <taxon>Paraneoptera</taxon>
        <taxon>Hemiptera</taxon>
        <taxon>Sternorrhyncha</taxon>
        <taxon>Coccoidea</taxon>
        <taxon>Pseudococcidae</taxon>
        <taxon>Maconellicoccus</taxon>
    </lineage>
</organism>
<evidence type="ECO:0000256" key="1">
    <source>
        <dbReference type="ARBA" id="ARBA00001971"/>
    </source>
</evidence>
<accession>A0AAT9UTJ9</accession>
<dbReference type="InterPro" id="IPR002401">
    <property type="entry name" value="Cyt_P450_E_grp-I"/>
</dbReference>
<dbReference type="InterPro" id="IPR017972">
    <property type="entry name" value="Cyt_P450_CS"/>
</dbReference>
<evidence type="ECO:0000313" key="10">
    <source>
        <dbReference type="EMBL" id="WIM41653.1"/>
    </source>
</evidence>
<keyword evidence="9" id="KW-0472">Membrane</keyword>
<dbReference type="AlphaFoldDB" id="A0AAT9UTJ9"/>
<dbReference type="EMBL" id="OR117213">
    <property type="protein sequence ID" value="WIM41653.1"/>
    <property type="molecule type" value="mRNA"/>
</dbReference>
<evidence type="ECO:0000256" key="2">
    <source>
        <dbReference type="ARBA" id="ARBA00010617"/>
    </source>
</evidence>